<evidence type="ECO:0000256" key="4">
    <source>
        <dbReference type="SAM" id="MobiDB-lite"/>
    </source>
</evidence>
<proteinExistence type="inferred from homology"/>
<reference evidence="5" key="1">
    <citation type="submission" date="2020-05" db="EMBL/GenBank/DDBJ databases">
        <title>Phylogenomic resolution of chytrid fungi.</title>
        <authorList>
            <person name="Stajich J.E."/>
            <person name="Amses K."/>
            <person name="Simmons R."/>
            <person name="Seto K."/>
            <person name="Myers J."/>
            <person name="Bonds A."/>
            <person name="Quandt C.A."/>
            <person name="Barry K."/>
            <person name="Liu P."/>
            <person name="Grigoriev I."/>
            <person name="Longcore J.E."/>
            <person name="James T.Y."/>
        </authorList>
    </citation>
    <scope>NUCLEOTIDE SEQUENCE</scope>
    <source>
        <strain evidence="5">JEL0318</strain>
    </source>
</reference>
<evidence type="ECO:0000256" key="1">
    <source>
        <dbReference type="ARBA" id="ARBA00010394"/>
    </source>
</evidence>
<evidence type="ECO:0000256" key="2">
    <source>
        <dbReference type="ARBA" id="ARBA00022448"/>
    </source>
</evidence>
<dbReference type="InterPro" id="IPR011989">
    <property type="entry name" value="ARM-like"/>
</dbReference>
<feature type="compositionally biased region" description="Basic and acidic residues" evidence="4">
    <location>
        <begin position="611"/>
        <end position="622"/>
    </location>
</feature>
<dbReference type="EMBL" id="JADGJD010000141">
    <property type="protein sequence ID" value="KAJ3054382.1"/>
    <property type="molecule type" value="Genomic_DNA"/>
</dbReference>
<evidence type="ECO:0000256" key="3">
    <source>
        <dbReference type="ARBA" id="ARBA00022927"/>
    </source>
</evidence>
<organism evidence="5 6">
    <name type="scientific">Rhizophlyctis rosea</name>
    <dbReference type="NCBI Taxonomy" id="64517"/>
    <lineage>
        <taxon>Eukaryota</taxon>
        <taxon>Fungi</taxon>
        <taxon>Fungi incertae sedis</taxon>
        <taxon>Chytridiomycota</taxon>
        <taxon>Chytridiomycota incertae sedis</taxon>
        <taxon>Chytridiomycetes</taxon>
        <taxon>Rhizophlyctidales</taxon>
        <taxon>Rhizophlyctidaceae</taxon>
        <taxon>Rhizophlyctis</taxon>
    </lineage>
</organism>
<comment type="caution">
    <text evidence="5">The sequence shown here is derived from an EMBL/GenBank/DDBJ whole genome shotgun (WGS) entry which is preliminary data.</text>
</comment>
<keyword evidence="6" id="KW-1185">Reference proteome</keyword>
<feature type="compositionally biased region" description="Polar residues" evidence="4">
    <location>
        <begin position="30"/>
        <end position="39"/>
    </location>
</feature>
<protein>
    <submittedName>
        <fullName evidence="5">Uncharacterized protein</fullName>
    </submittedName>
</protein>
<feature type="compositionally biased region" description="Acidic residues" evidence="4">
    <location>
        <begin position="62"/>
        <end position="84"/>
    </location>
</feature>
<feature type="non-terminal residue" evidence="5">
    <location>
        <position position="622"/>
    </location>
</feature>
<sequence>MFANLSSPEPTGTTSPPDASMDASTEEDGTFSSNSTESGYVQIPAQAPSNAYLWASSGWGYEGEEVDSDGMSDEEEEEEEEEEANPLARVRRMPSRQNDDESPEDELVALMARVRGVKIAPEAGPVQVGADVDPDAIENLLTHHKDELLHAIHSDIPDYQKRAFDWLRQFVALDYNRAAEILQSEFLQLIGMALQSDVAPQVQAAALRVVSELLAGPSEHATVLVDFGVIPLICTLFKKEGIPMSSKMAIINSLTNIAHDSKMYRDMVIAEDIIPPLMKSLANWVQINDFRSVLTALKCCNKLVFWKDPDWEKLTPLIRGIVQYLTVHPPSVVAEAGEVLQSLFQSGLGTVREVDALITKRLCVTLVGLLWRSRQVEYAKPLLGCIMAICEKKGAQEIQYLVEAHLGPMLASCICTLDDAARIPALSIVANILRYKRFIEKIIQYNIFDFMARLIQHDPSATARKEACWAFSNALAFRMPEVVSGLTCLRIVPLLVNFMGTCYNSDMQAALRAIESVNHVLVTGELFKSGGAAHRGATNPYADEMMESKEEIKNLMTLWCAISGMGIEGLETEEELVGEEEDEEDDEEEERDELGHFETSQNLKTKKGRGPLRERVAGRIRK</sequence>
<gene>
    <name evidence="5" type="ORF">HK097_001991</name>
</gene>
<dbReference type="InterPro" id="IPR016024">
    <property type="entry name" value="ARM-type_fold"/>
</dbReference>
<dbReference type="SUPFAM" id="SSF48371">
    <property type="entry name" value="ARM repeat"/>
    <property type="match status" value="1"/>
</dbReference>
<comment type="similarity">
    <text evidence="1">Belongs to the importin alpha family.</text>
</comment>
<evidence type="ECO:0000313" key="5">
    <source>
        <dbReference type="EMBL" id="KAJ3054382.1"/>
    </source>
</evidence>
<dbReference type="Gene3D" id="1.25.10.10">
    <property type="entry name" value="Leucine-rich Repeat Variant"/>
    <property type="match status" value="1"/>
</dbReference>
<feature type="compositionally biased region" description="Acidic residues" evidence="4">
    <location>
        <begin position="572"/>
        <end position="592"/>
    </location>
</feature>
<dbReference type="Proteomes" id="UP001212841">
    <property type="component" value="Unassembled WGS sequence"/>
</dbReference>
<keyword evidence="3" id="KW-0653">Protein transport</keyword>
<dbReference type="PANTHER" id="PTHR23316">
    <property type="entry name" value="IMPORTIN ALPHA"/>
    <property type="match status" value="1"/>
</dbReference>
<feature type="region of interest" description="Disordered" evidence="4">
    <location>
        <begin position="572"/>
        <end position="622"/>
    </location>
</feature>
<feature type="region of interest" description="Disordered" evidence="4">
    <location>
        <begin position="1"/>
        <end position="42"/>
    </location>
</feature>
<evidence type="ECO:0000313" key="6">
    <source>
        <dbReference type="Proteomes" id="UP001212841"/>
    </source>
</evidence>
<dbReference type="GO" id="GO:0015031">
    <property type="term" value="P:protein transport"/>
    <property type="evidence" value="ECO:0007669"/>
    <property type="project" value="UniProtKB-KW"/>
</dbReference>
<accession>A0AAD5SH76</accession>
<name>A0AAD5SH76_9FUNG</name>
<feature type="compositionally biased region" description="Low complexity" evidence="4">
    <location>
        <begin position="1"/>
        <end position="17"/>
    </location>
</feature>
<keyword evidence="2" id="KW-0813">Transport</keyword>
<dbReference type="AlphaFoldDB" id="A0AAD5SH76"/>
<feature type="region of interest" description="Disordered" evidence="4">
    <location>
        <begin position="61"/>
        <end position="104"/>
    </location>
</feature>